<proteinExistence type="predicted"/>
<protein>
    <submittedName>
        <fullName evidence="1">Uncharacterized protein</fullName>
    </submittedName>
</protein>
<dbReference type="Gramene" id="OBART02G35400.1">
    <property type="protein sequence ID" value="OBART02G35400.1"/>
    <property type="gene ID" value="OBART02G35400"/>
</dbReference>
<organism evidence="1">
    <name type="scientific">Oryza barthii</name>
    <dbReference type="NCBI Taxonomy" id="65489"/>
    <lineage>
        <taxon>Eukaryota</taxon>
        <taxon>Viridiplantae</taxon>
        <taxon>Streptophyta</taxon>
        <taxon>Embryophyta</taxon>
        <taxon>Tracheophyta</taxon>
        <taxon>Spermatophyta</taxon>
        <taxon>Magnoliopsida</taxon>
        <taxon>Liliopsida</taxon>
        <taxon>Poales</taxon>
        <taxon>Poaceae</taxon>
        <taxon>BOP clade</taxon>
        <taxon>Oryzoideae</taxon>
        <taxon>Oryzeae</taxon>
        <taxon>Oryzinae</taxon>
        <taxon>Oryza</taxon>
    </lineage>
</organism>
<name>A0A0D3FBF5_9ORYZ</name>
<dbReference type="EnsemblPlants" id="OBART02G35400.1">
    <property type="protein sequence ID" value="OBART02G35400.1"/>
    <property type="gene ID" value="OBART02G35400"/>
</dbReference>
<evidence type="ECO:0000313" key="2">
    <source>
        <dbReference type="Proteomes" id="UP000026960"/>
    </source>
</evidence>
<dbReference type="HOGENOM" id="CLU_146304_0_0_1"/>
<keyword evidence="2" id="KW-1185">Reference proteome</keyword>
<dbReference type="AlphaFoldDB" id="A0A0D3FBF5"/>
<reference evidence="1" key="1">
    <citation type="journal article" date="2009" name="Rice">
        <title>De Novo Next Generation Sequencing of Plant Genomes.</title>
        <authorList>
            <person name="Rounsley S."/>
            <person name="Marri P.R."/>
            <person name="Yu Y."/>
            <person name="He R."/>
            <person name="Sisneros N."/>
            <person name="Goicoechea J.L."/>
            <person name="Lee S.J."/>
            <person name="Angelova A."/>
            <person name="Kudrna D."/>
            <person name="Luo M."/>
            <person name="Affourtit J."/>
            <person name="Desany B."/>
            <person name="Knight J."/>
            <person name="Niazi F."/>
            <person name="Egholm M."/>
            <person name="Wing R.A."/>
        </authorList>
    </citation>
    <scope>NUCLEOTIDE SEQUENCE [LARGE SCALE GENOMIC DNA]</scope>
    <source>
        <strain evidence="1">cv. IRGC 105608</strain>
    </source>
</reference>
<sequence>MLGCGWYGYTFERCWGLNSKPPVGDGGEAPGALSFGKVGKAPPPGPCSAGCPRELPRYVADFGWGLSLDATAPGQSIGLSCRGWPPRAGPTVCAGLTAVELSRQRGHSSSHVSVLFLTGSTAGQDYCPQRKENEGSGVGVFGSKLLSLDALTPNRLNMFH</sequence>
<evidence type="ECO:0000313" key="1">
    <source>
        <dbReference type="EnsemblPlants" id="OBART02G35400.1"/>
    </source>
</evidence>
<dbReference type="PaxDb" id="65489-OBART02G35400.1"/>
<dbReference type="Proteomes" id="UP000026960">
    <property type="component" value="Chromosome 2"/>
</dbReference>
<accession>A0A0D3FBF5</accession>
<reference evidence="1" key="2">
    <citation type="submission" date="2015-03" db="UniProtKB">
        <authorList>
            <consortium name="EnsemblPlants"/>
        </authorList>
    </citation>
    <scope>IDENTIFICATION</scope>
</reference>